<name>A0A7D4TQ66_9MICO</name>
<feature type="domain" description="Dienelactone hydrolase" evidence="2">
    <location>
        <begin position="145"/>
        <end position="245"/>
    </location>
</feature>
<accession>A0A7D4TQ66</accession>
<dbReference type="Proteomes" id="UP000502498">
    <property type="component" value="Chromosome"/>
</dbReference>
<reference evidence="3 4" key="1">
    <citation type="submission" date="2020-05" db="EMBL/GenBank/DDBJ databases">
        <title>Strain PA2F3 complete genome.</title>
        <authorList>
            <person name="Kim Y.-S."/>
            <person name="Kim S.-J."/>
            <person name="Jung H.-k."/>
            <person name="Kim S.-E."/>
            <person name="Kim K.-H."/>
        </authorList>
    </citation>
    <scope>NUCLEOTIDE SEQUENCE [LARGE SCALE GENOMIC DNA]</scope>
    <source>
        <strain evidence="3 4">PA2F3</strain>
    </source>
</reference>
<dbReference type="Gene3D" id="3.40.50.1820">
    <property type="entry name" value="alpha/beta hydrolase"/>
    <property type="match status" value="1"/>
</dbReference>
<dbReference type="SUPFAM" id="SSF53474">
    <property type="entry name" value="alpha/beta-Hydrolases"/>
    <property type="match status" value="1"/>
</dbReference>
<protein>
    <submittedName>
        <fullName evidence="3">Dienelactone hydrolase family protein</fullName>
    </submittedName>
</protein>
<proteinExistence type="predicted"/>
<dbReference type="InterPro" id="IPR002925">
    <property type="entry name" value="Dienelactn_hydro"/>
</dbReference>
<dbReference type="Pfam" id="PF01738">
    <property type="entry name" value="DLH"/>
    <property type="match status" value="1"/>
</dbReference>
<dbReference type="InterPro" id="IPR050300">
    <property type="entry name" value="GDXG_lipolytic_enzyme"/>
</dbReference>
<dbReference type="PANTHER" id="PTHR48081">
    <property type="entry name" value="AB HYDROLASE SUPERFAMILY PROTEIN C4A8.06C"/>
    <property type="match status" value="1"/>
</dbReference>
<dbReference type="EMBL" id="CP054038">
    <property type="protein sequence ID" value="QKJ18924.1"/>
    <property type="molecule type" value="Genomic_DNA"/>
</dbReference>
<sequence>MIEDDPAAESIPVWNSHPGGDYGVRAAETRTTDPGVDWRRTTIIRNVFDPSITVFRPTVGTRTGASVVVLPGGGFGGLAWDAEGTEVGQFLAERGITAFVLKYRVQRPRLRGMLPFLVGRMKAGVEPAIAAAAADATQAMRLVRARAREFEIDPGAVGMIGFSAGAITMLRVLADADPATRPDFAVCVYGFLWDGDVRPDDVPLLVAAAEPDTAVADARRIDALWTAAGVPHDLHIFASGDHGFGLGRPGTDSARFTSVLEEWLVARGYARRPR</sequence>
<gene>
    <name evidence="3" type="ORF">HQM25_05710</name>
</gene>
<evidence type="ECO:0000256" key="1">
    <source>
        <dbReference type="ARBA" id="ARBA00022801"/>
    </source>
</evidence>
<evidence type="ECO:0000313" key="4">
    <source>
        <dbReference type="Proteomes" id="UP000502498"/>
    </source>
</evidence>
<dbReference type="AlphaFoldDB" id="A0A7D4TQ66"/>
<dbReference type="InterPro" id="IPR029058">
    <property type="entry name" value="AB_hydrolase_fold"/>
</dbReference>
<keyword evidence="1 3" id="KW-0378">Hydrolase</keyword>
<evidence type="ECO:0000259" key="2">
    <source>
        <dbReference type="Pfam" id="PF01738"/>
    </source>
</evidence>
<dbReference type="GO" id="GO:0016787">
    <property type="term" value="F:hydrolase activity"/>
    <property type="evidence" value="ECO:0007669"/>
    <property type="project" value="UniProtKB-KW"/>
</dbReference>
<dbReference type="RefSeq" id="WP_172989365.1">
    <property type="nucleotide sequence ID" value="NZ_CP054038.1"/>
</dbReference>
<evidence type="ECO:0000313" key="3">
    <source>
        <dbReference type="EMBL" id="QKJ18924.1"/>
    </source>
</evidence>
<organism evidence="3 4">
    <name type="scientific">Microbacterium hominis</name>
    <dbReference type="NCBI Taxonomy" id="162426"/>
    <lineage>
        <taxon>Bacteria</taxon>
        <taxon>Bacillati</taxon>
        <taxon>Actinomycetota</taxon>
        <taxon>Actinomycetes</taxon>
        <taxon>Micrococcales</taxon>
        <taxon>Microbacteriaceae</taxon>
        <taxon>Microbacterium</taxon>
    </lineage>
</organism>
<dbReference type="PANTHER" id="PTHR48081:SF6">
    <property type="entry name" value="PEPTIDASE S9 PROLYL OLIGOPEPTIDASE CATALYTIC DOMAIN-CONTAINING PROTEIN"/>
    <property type="match status" value="1"/>
</dbReference>